<dbReference type="AlphaFoldDB" id="A0A366LJV8"/>
<comment type="similarity">
    <text evidence="5 6">Belongs to the class I-like SAM-binding methyltransferase superfamily. C5-methyltransferase family.</text>
</comment>
<dbReference type="GO" id="GO:0032259">
    <property type="term" value="P:methylation"/>
    <property type="evidence" value="ECO:0007669"/>
    <property type="project" value="UniProtKB-KW"/>
</dbReference>
<dbReference type="EC" id="2.1.1.37" evidence="7"/>
<dbReference type="InterPro" id="IPR001525">
    <property type="entry name" value="C5_MeTfrase"/>
</dbReference>
<evidence type="ECO:0000256" key="7">
    <source>
        <dbReference type="RuleBase" id="RU000417"/>
    </source>
</evidence>
<feature type="region of interest" description="Disordered" evidence="8">
    <location>
        <begin position="245"/>
        <end position="264"/>
    </location>
</feature>
<evidence type="ECO:0000256" key="3">
    <source>
        <dbReference type="ARBA" id="ARBA00022691"/>
    </source>
</evidence>
<dbReference type="InterPro" id="IPR018117">
    <property type="entry name" value="C5_DNA_meth_AS"/>
</dbReference>
<comment type="caution">
    <text evidence="9">The sequence shown here is derived from an EMBL/GenBank/DDBJ whole genome shotgun (WGS) entry which is preliminary data.</text>
</comment>
<dbReference type="GO" id="GO:0003886">
    <property type="term" value="F:DNA (cytosine-5-)-methyltransferase activity"/>
    <property type="evidence" value="ECO:0007669"/>
    <property type="project" value="UniProtKB-EC"/>
</dbReference>
<feature type="region of interest" description="Disordered" evidence="8">
    <location>
        <begin position="181"/>
        <end position="228"/>
    </location>
</feature>
<dbReference type="Gene3D" id="3.40.50.150">
    <property type="entry name" value="Vaccinia Virus protein VP39"/>
    <property type="match status" value="1"/>
</dbReference>
<dbReference type="PROSITE" id="PS51679">
    <property type="entry name" value="SAM_MT_C5"/>
    <property type="match status" value="1"/>
</dbReference>
<evidence type="ECO:0000256" key="6">
    <source>
        <dbReference type="RuleBase" id="RU000416"/>
    </source>
</evidence>
<evidence type="ECO:0000256" key="5">
    <source>
        <dbReference type="PROSITE-ProRule" id="PRU01016"/>
    </source>
</evidence>
<keyword evidence="10" id="KW-1185">Reference proteome</keyword>
<evidence type="ECO:0000256" key="2">
    <source>
        <dbReference type="ARBA" id="ARBA00022679"/>
    </source>
</evidence>
<dbReference type="Proteomes" id="UP000253303">
    <property type="component" value="Unassembled WGS sequence"/>
</dbReference>
<organism evidence="9 10">
    <name type="scientific">Spongiactinospora rosea</name>
    <dbReference type="NCBI Taxonomy" id="2248750"/>
    <lineage>
        <taxon>Bacteria</taxon>
        <taxon>Bacillati</taxon>
        <taxon>Actinomycetota</taxon>
        <taxon>Actinomycetes</taxon>
        <taxon>Streptosporangiales</taxon>
        <taxon>Streptosporangiaceae</taxon>
        <taxon>Spongiactinospora</taxon>
    </lineage>
</organism>
<keyword evidence="4" id="KW-0680">Restriction system</keyword>
<evidence type="ECO:0000256" key="8">
    <source>
        <dbReference type="SAM" id="MobiDB-lite"/>
    </source>
</evidence>
<reference evidence="9 10" key="1">
    <citation type="submission" date="2018-06" db="EMBL/GenBank/DDBJ databases">
        <title>Sphaerisporangium craniellae sp. nov., isolated from a marine sponge in the South China Sea.</title>
        <authorList>
            <person name="Li L."/>
        </authorList>
    </citation>
    <scope>NUCLEOTIDE SEQUENCE [LARGE SCALE GENOMIC DNA]</scope>
    <source>
        <strain evidence="9 10">LHW63015</strain>
    </source>
</reference>
<gene>
    <name evidence="9" type="ORF">DP939_42195</name>
</gene>
<evidence type="ECO:0000313" key="9">
    <source>
        <dbReference type="EMBL" id="RBQ14167.1"/>
    </source>
</evidence>
<dbReference type="GO" id="GO:0003677">
    <property type="term" value="F:DNA binding"/>
    <property type="evidence" value="ECO:0007669"/>
    <property type="project" value="TreeGrafter"/>
</dbReference>
<keyword evidence="2 5" id="KW-0808">Transferase</keyword>
<evidence type="ECO:0000313" key="10">
    <source>
        <dbReference type="Proteomes" id="UP000253303"/>
    </source>
</evidence>
<dbReference type="EMBL" id="QMEY01000037">
    <property type="protein sequence ID" value="RBQ14167.1"/>
    <property type="molecule type" value="Genomic_DNA"/>
</dbReference>
<dbReference type="Pfam" id="PF00145">
    <property type="entry name" value="DNA_methylase"/>
    <property type="match status" value="1"/>
</dbReference>
<name>A0A366LJV8_9ACTN</name>
<keyword evidence="3 5" id="KW-0949">S-adenosyl-L-methionine</keyword>
<sequence length="361" mass="38237">MTPRHGDQPSSPPGATFASAPAYGPWIGSMCTGYGGLDMAVTTYYGARLAWCADDDPQVAKILATRFPVVPNLGDLRAVEWATIPRVDIVTAGFPCQDISYAGRGAGMRKDTRSGLWFTIAAAVRLLRPGIVVLENVAALRSRGLGRVLGDLASLGYDAAWTCLRASEVGAPHRRERIFILAADPGRPRPSRRQPAGAGEGDQPASSRCGVRASAADPGGVQSQRRGERVVLAGPPGAAAACAGAAAGDRGQTPSRLEEVAGQGGRRSDRLARAAWGRYEDAVRRWELLFGRVAPGPIERGSRGQPRLSARFVEWMMGLPEGWVTGIGISRAAQMRALGNGVVPQQAQAALERLDDLLGRR</sequence>
<dbReference type="InterPro" id="IPR050390">
    <property type="entry name" value="C5-Methyltransferase"/>
</dbReference>
<evidence type="ECO:0000256" key="4">
    <source>
        <dbReference type="ARBA" id="ARBA00022747"/>
    </source>
</evidence>
<dbReference type="GO" id="GO:0009307">
    <property type="term" value="P:DNA restriction-modification system"/>
    <property type="evidence" value="ECO:0007669"/>
    <property type="project" value="UniProtKB-KW"/>
</dbReference>
<accession>A0A366LJV8</accession>
<dbReference type="NCBIfam" id="TIGR00675">
    <property type="entry name" value="dcm"/>
    <property type="match status" value="1"/>
</dbReference>
<protein>
    <recommendedName>
        <fullName evidence="7">Cytosine-specific methyltransferase</fullName>
        <ecNumber evidence="7">2.1.1.37</ecNumber>
    </recommendedName>
</protein>
<dbReference type="PROSITE" id="PS00094">
    <property type="entry name" value="C5_MTASE_1"/>
    <property type="match status" value="1"/>
</dbReference>
<dbReference type="GO" id="GO:0044027">
    <property type="term" value="P:negative regulation of gene expression via chromosomal CpG island methylation"/>
    <property type="evidence" value="ECO:0007669"/>
    <property type="project" value="TreeGrafter"/>
</dbReference>
<dbReference type="InterPro" id="IPR029063">
    <property type="entry name" value="SAM-dependent_MTases_sf"/>
</dbReference>
<proteinExistence type="inferred from homology"/>
<keyword evidence="1 5" id="KW-0489">Methyltransferase</keyword>
<comment type="catalytic activity">
    <reaction evidence="7">
        <text>a 2'-deoxycytidine in DNA + S-adenosyl-L-methionine = a 5-methyl-2'-deoxycytidine in DNA + S-adenosyl-L-homocysteine + H(+)</text>
        <dbReference type="Rhea" id="RHEA:13681"/>
        <dbReference type="Rhea" id="RHEA-COMP:11369"/>
        <dbReference type="Rhea" id="RHEA-COMP:11370"/>
        <dbReference type="ChEBI" id="CHEBI:15378"/>
        <dbReference type="ChEBI" id="CHEBI:57856"/>
        <dbReference type="ChEBI" id="CHEBI:59789"/>
        <dbReference type="ChEBI" id="CHEBI:85452"/>
        <dbReference type="ChEBI" id="CHEBI:85454"/>
        <dbReference type="EC" id="2.1.1.37"/>
    </reaction>
</comment>
<dbReference type="PANTHER" id="PTHR10629">
    <property type="entry name" value="CYTOSINE-SPECIFIC METHYLTRANSFERASE"/>
    <property type="match status" value="1"/>
</dbReference>
<dbReference type="SUPFAM" id="SSF53335">
    <property type="entry name" value="S-adenosyl-L-methionine-dependent methyltransferases"/>
    <property type="match status" value="1"/>
</dbReference>
<dbReference type="PANTHER" id="PTHR10629:SF52">
    <property type="entry name" value="DNA (CYTOSINE-5)-METHYLTRANSFERASE 1"/>
    <property type="match status" value="1"/>
</dbReference>
<feature type="active site" evidence="5">
    <location>
        <position position="96"/>
    </location>
</feature>
<dbReference type="PRINTS" id="PR00105">
    <property type="entry name" value="C5METTRFRASE"/>
</dbReference>
<dbReference type="OrthoDB" id="9813719at2"/>
<evidence type="ECO:0000256" key="1">
    <source>
        <dbReference type="ARBA" id="ARBA00022603"/>
    </source>
</evidence>